<protein>
    <submittedName>
        <fullName evidence="1">Uncharacterized protein</fullName>
    </submittedName>
</protein>
<organism evidence="1 2">
    <name type="scientific">Bryocella elongata</name>
    <dbReference type="NCBI Taxonomy" id="863522"/>
    <lineage>
        <taxon>Bacteria</taxon>
        <taxon>Pseudomonadati</taxon>
        <taxon>Acidobacteriota</taxon>
        <taxon>Terriglobia</taxon>
        <taxon>Terriglobales</taxon>
        <taxon>Acidobacteriaceae</taxon>
        <taxon>Bryocella</taxon>
    </lineage>
</organism>
<evidence type="ECO:0000313" key="1">
    <source>
        <dbReference type="EMBL" id="SEG56099.1"/>
    </source>
</evidence>
<gene>
    <name evidence="1" type="ORF">SAMN05421819_3544</name>
</gene>
<reference evidence="1 2" key="1">
    <citation type="submission" date="2016-10" db="EMBL/GenBank/DDBJ databases">
        <authorList>
            <person name="de Groot N.N."/>
        </authorList>
    </citation>
    <scope>NUCLEOTIDE SEQUENCE [LARGE SCALE GENOMIC DNA]</scope>
    <source>
        <strain evidence="1 2">DSM 22489</strain>
    </source>
</reference>
<evidence type="ECO:0000313" key="2">
    <source>
        <dbReference type="Proteomes" id="UP000236728"/>
    </source>
</evidence>
<dbReference type="EMBL" id="FNVA01000006">
    <property type="protein sequence ID" value="SEG56099.1"/>
    <property type="molecule type" value="Genomic_DNA"/>
</dbReference>
<dbReference type="Proteomes" id="UP000236728">
    <property type="component" value="Unassembled WGS sequence"/>
</dbReference>
<keyword evidence="2" id="KW-1185">Reference proteome</keyword>
<name>A0A1H6B5I6_9BACT</name>
<dbReference type="AlphaFoldDB" id="A0A1H6B5I6"/>
<sequence>MNLASGLRVYETRKGEWFLARSVAEAVATVLRVHQVATEAEAKRRGLLSGDGPRELSDLELRQQPIDVKREGGRGLMNFAEFLEEIQPEDPDFFASVVWDRPWVR</sequence>
<dbReference type="RefSeq" id="WP_103934393.1">
    <property type="nucleotide sequence ID" value="NZ_FNVA01000006.1"/>
</dbReference>
<proteinExistence type="predicted"/>
<accession>A0A1H6B5I6</accession>